<proteinExistence type="predicted"/>
<dbReference type="PANTHER" id="PTHR30204">
    <property type="entry name" value="REDOX-CYCLING DRUG-SENSING TRANSCRIPTIONAL ACTIVATOR SOXR"/>
    <property type="match status" value="1"/>
</dbReference>
<keyword evidence="8" id="KW-1185">Reference proteome</keyword>
<keyword evidence="4" id="KW-0804">Transcription</keyword>
<dbReference type="AlphaFoldDB" id="A0A1I5FS19"/>
<accession>A0A1I5FS19</accession>
<keyword evidence="3 7" id="KW-0238">DNA-binding</keyword>
<feature type="region of interest" description="Disordered" evidence="5">
    <location>
        <begin position="137"/>
        <end position="163"/>
    </location>
</feature>
<name>A0A1I5FS19_PSUAM</name>
<dbReference type="PRINTS" id="PR00040">
    <property type="entry name" value="HTHMERR"/>
</dbReference>
<keyword evidence="2" id="KW-0805">Transcription regulation</keyword>
<dbReference type="InterPro" id="IPR009061">
    <property type="entry name" value="DNA-bd_dom_put_sf"/>
</dbReference>
<evidence type="ECO:0000313" key="7">
    <source>
        <dbReference type="EMBL" id="SFO26419.1"/>
    </source>
</evidence>
<dbReference type="GO" id="GO:0003700">
    <property type="term" value="F:DNA-binding transcription factor activity"/>
    <property type="evidence" value="ECO:0007669"/>
    <property type="project" value="InterPro"/>
</dbReference>
<dbReference type="InterPro" id="IPR000551">
    <property type="entry name" value="MerR-type_HTH_dom"/>
</dbReference>
<feature type="domain" description="HTH merR-type" evidence="6">
    <location>
        <begin position="3"/>
        <end position="71"/>
    </location>
</feature>
<dbReference type="Gene3D" id="1.10.1660.10">
    <property type="match status" value="1"/>
</dbReference>
<evidence type="ECO:0000256" key="5">
    <source>
        <dbReference type="SAM" id="MobiDB-lite"/>
    </source>
</evidence>
<dbReference type="InterPro" id="IPR047057">
    <property type="entry name" value="MerR_fam"/>
</dbReference>
<dbReference type="PROSITE" id="PS50937">
    <property type="entry name" value="HTH_MERR_2"/>
    <property type="match status" value="1"/>
</dbReference>
<sequence length="295" mass="31248">MDGLKVSQLAEHAGVPATTLRYYEQQGLLTPRRSASGYRLFDDEALDQLRFIATAKGLGLSLDDIRILLRPWQREGCREVQRTLAPMLARRCAEAREQITALQEFTARLDDARRVLDGIDREGPCDASCTFLTRAQDTAPGHSATAGPPRPIPGPRAAAGPIPSPAPAALEVPDSAGAACSLPAPSWRGRWARWSRLLVHATSRERLADRVQVGFDPAVLEDGGAGELAALVRAEQDCCPSLAMSLTIGPGVVVEVRVPDDEAAEVATSLFGPVPVSQGPATAATVATMTGGGRS</sequence>
<evidence type="ECO:0000259" key="6">
    <source>
        <dbReference type="PROSITE" id="PS50937"/>
    </source>
</evidence>
<dbReference type="Pfam" id="PF13411">
    <property type="entry name" value="MerR_1"/>
    <property type="match status" value="1"/>
</dbReference>
<dbReference type="PANTHER" id="PTHR30204:SF69">
    <property type="entry name" value="MERR-FAMILY TRANSCRIPTIONAL REGULATOR"/>
    <property type="match status" value="1"/>
</dbReference>
<evidence type="ECO:0000256" key="3">
    <source>
        <dbReference type="ARBA" id="ARBA00023125"/>
    </source>
</evidence>
<organism evidence="7 8">
    <name type="scientific">Pseudonocardia ammonioxydans</name>
    <dbReference type="NCBI Taxonomy" id="260086"/>
    <lineage>
        <taxon>Bacteria</taxon>
        <taxon>Bacillati</taxon>
        <taxon>Actinomycetota</taxon>
        <taxon>Actinomycetes</taxon>
        <taxon>Pseudonocardiales</taxon>
        <taxon>Pseudonocardiaceae</taxon>
        <taxon>Pseudonocardia</taxon>
    </lineage>
</organism>
<dbReference type="SUPFAM" id="SSF46955">
    <property type="entry name" value="Putative DNA-binding domain"/>
    <property type="match status" value="1"/>
</dbReference>
<protein>
    <submittedName>
        <fullName evidence="7">DNA-binding transcriptional regulator, MerR family</fullName>
    </submittedName>
</protein>
<gene>
    <name evidence="7" type="ORF">SAMN05216207_104027</name>
</gene>
<evidence type="ECO:0000256" key="1">
    <source>
        <dbReference type="ARBA" id="ARBA00022491"/>
    </source>
</evidence>
<keyword evidence="1" id="KW-0678">Repressor</keyword>
<reference evidence="7 8" key="1">
    <citation type="submission" date="2016-10" db="EMBL/GenBank/DDBJ databases">
        <authorList>
            <person name="de Groot N.N."/>
        </authorList>
    </citation>
    <scope>NUCLEOTIDE SEQUENCE [LARGE SCALE GENOMIC DNA]</scope>
    <source>
        <strain evidence="7 8">CGMCC 4.1877</strain>
    </source>
</reference>
<dbReference type="STRING" id="260086.SAMN05216207_104027"/>
<dbReference type="RefSeq" id="WP_085916611.1">
    <property type="nucleotide sequence ID" value="NZ_FOUY01000040.1"/>
</dbReference>
<dbReference type="EMBL" id="FOUY01000040">
    <property type="protein sequence ID" value="SFO26419.1"/>
    <property type="molecule type" value="Genomic_DNA"/>
</dbReference>
<evidence type="ECO:0000256" key="4">
    <source>
        <dbReference type="ARBA" id="ARBA00023163"/>
    </source>
</evidence>
<dbReference type="SMART" id="SM00422">
    <property type="entry name" value="HTH_MERR"/>
    <property type="match status" value="1"/>
</dbReference>
<dbReference type="Proteomes" id="UP000199614">
    <property type="component" value="Unassembled WGS sequence"/>
</dbReference>
<evidence type="ECO:0000313" key="8">
    <source>
        <dbReference type="Proteomes" id="UP000199614"/>
    </source>
</evidence>
<dbReference type="GO" id="GO:0003677">
    <property type="term" value="F:DNA binding"/>
    <property type="evidence" value="ECO:0007669"/>
    <property type="project" value="UniProtKB-KW"/>
</dbReference>
<dbReference type="OrthoDB" id="9809391at2"/>
<evidence type="ECO:0000256" key="2">
    <source>
        <dbReference type="ARBA" id="ARBA00023015"/>
    </source>
</evidence>